<evidence type="ECO:0008006" key="3">
    <source>
        <dbReference type="Google" id="ProtNLM"/>
    </source>
</evidence>
<gene>
    <name evidence="1" type="ORF">DWQ51_08395</name>
</gene>
<reference evidence="1 2" key="1">
    <citation type="submission" date="2017-10" db="EMBL/GenBank/DDBJ databases">
        <title>A large-scale comparative metagenomic study reveals the eutrophication-driven functional interactions in six Microcystis-epibionts communities.</title>
        <authorList>
            <person name="Li Q."/>
            <person name="Lin F."/>
        </authorList>
    </citation>
    <scope>NUCLEOTIDE SEQUENCE [LARGE SCALE GENOMIC DNA]</scope>
    <source>
        <strain evidence="1">TW10</strain>
    </source>
</reference>
<evidence type="ECO:0000313" key="1">
    <source>
        <dbReference type="EMBL" id="REJ53646.1"/>
    </source>
</evidence>
<comment type="caution">
    <text evidence="1">The sequence shown here is derived from an EMBL/GenBank/DDBJ whole genome shotgun (WGS) entry which is preliminary data.</text>
</comment>
<sequence>MGGECVCWLQVVLNGVSPLTECVNYMSVAKQYSIKQTIFKQLLFLLPSFLAWSNLPANSQPVGSGVTNGVFNSFAPPFPYTDVSGIGTNQLDFSNPDRDPNFFKFDGTSFENVQVGQTFVLGTLSYKNGLGFIGGHTSELAVSSSSSTTTPFDFNQILTEQIRLELTPNFLLVDGVIFDATPEQQADILYFPNRPELGSFRIYENSTGTVEVLGRFGSLQLAGFGNAISGGFVDPTIDPIPTAPAVSVPESRNIAGLLAISIVGAASTLKRKLKPSQSTEKETTKVS</sequence>
<dbReference type="Proteomes" id="UP000257002">
    <property type="component" value="Unassembled WGS sequence"/>
</dbReference>
<proteinExistence type="predicted"/>
<dbReference type="EMBL" id="QQWD01000007">
    <property type="protein sequence ID" value="REJ53646.1"/>
    <property type="molecule type" value="Genomic_DNA"/>
</dbReference>
<organism evidence="1 2">
    <name type="scientific">Microcystis wesenbergii TW10</name>
    <dbReference type="NCBI Taxonomy" id="2060474"/>
    <lineage>
        <taxon>Bacteria</taxon>
        <taxon>Bacillati</taxon>
        <taxon>Cyanobacteriota</taxon>
        <taxon>Cyanophyceae</taxon>
        <taxon>Oscillatoriophycideae</taxon>
        <taxon>Chroococcales</taxon>
        <taxon>Microcystaceae</taxon>
        <taxon>Microcystis</taxon>
    </lineage>
</organism>
<dbReference type="AlphaFoldDB" id="A0A3E0M203"/>
<protein>
    <recommendedName>
        <fullName evidence="3">PEP-CTERM sorting domain-containing protein</fullName>
    </recommendedName>
</protein>
<evidence type="ECO:0000313" key="2">
    <source>
        <dbReference type="Proteomes" id="UP000257002"/>
    </source>
</evidence>
<name>A0A3E0M203_9CHRO</name>
<accession>A0A3E0M203</accession>
<dbReference type="NCBIfam" id="NF038131">
    <property type="entry name" value="choice_anch_K"/>
    <property type="match status" value="1"/>
</dbReference>
<dbReference type="InterPro" id="IPR047995">
    <property type="entry name" value="Choice_anch_K"/>
</dbReference>